<dbReference type="InterPro" id="IPR000727">
    <property type="entry name" value="T_SNARE_dom"/>
</dbReference>
<feature type="domain" description="PAS" evidence="7">
    <location>
        <begin position="14"/>
        <end position="76"/>
    </location>
</feature>
<comment type="caution">
    <text evidence="10">The sequence shown here is derived from an EMBL/GenBank/DDBJ whole genome shotgun (WGS) entry which is preliminary data.</text>
</comment>
<dbReference type="PANTHER" id="PTHR43531">
    <property type="entry name" value="PROTEIN ICFG"/>
    <property type="match status" value="1"/>
</dbReference>
<dbReference type="PROSITE" id="PS50885">
    <property type="entry name" value="HAMP"/>
    <property type="match status" value="1"/>
</dbReference>
<keyword evidence="5" id="KW-1133">Transmembrane helix</keyword>
<evidence type="ECO:0000313" key="11">
    <source>
        <dbReference type="Proteomes" id="UP000321055"/>
    </source>
</evidence>
<dbReference type="PANTHER" id="PTHR43531:SF14">
    <property type="entry name" value="METHYL-ACCEPTING CHEMOTAXIS PROTEIN I-RELATED"/>
    <property type="match status" value="1"/>
</dbReference>
<feature type="transmembrane region" description="Helical" evidence="5">
    <location>
        <begin position="159"/>
        <end position="180"/>
    </location>
</feature>
<dbReference type="EMBL" id="SSFX01000087">
    <property type="protein sequence ID" value="TXI27026.1"/>
    <property type="molecule type" value="Genomic_DNA"/>
</dbReference>
<feature type="transmembrane region" description="Helical" evidence="5">
    <location>
        <begin position="186"/>
        <end position="208"/>
    </location>
</feature>
<dbReference type="InterPro" id="IPR003660">
    <property type="entry name" value="HAMP_dom"/>
</dbReference>
<keyword evidence="5" id="KW-0812">Transmembrane</keyword>
<dbReference type="InterPro" id="IPR004090">
    <property type="entry name" value="Chemotax_Me-accpt_rcpt"/>
</dbReference>
<dbReference type="NCBIfam" id="TIGR00229">
    <property type="entry name" value="sensory_box"/>
    <property type="match status" value="1"/>
</dbReference>
<dbReference type="GO" id="GO:0006935">
    <property type="term" value="P:chemotaxis"/>
    <property type="evidence" value="ECO:0007669"/>
    <property type="project" value="InterPro"/>
</dbReference>
<feature type="domain" description="T-SNARE coiled-coil homology" evidence="8">
    <location>
        <begin position="421"/>
        <end position="483"/>
    </location>
</feature>
<feature type="domain" description="HAMP" evidence="9">
    <location>
        <begin position="205"/>
        <end position="257"/>
    </location>
</feature>
<dbReference type="Pfam" id="PF08447">
    <property type="entry name" value="PAS_3"/>
    <property type="match status" value="1"/>
</dbReference>
<dbReference type="InterPro" id="IPR035965">
    <property type="entry name" value="PAS-like_dom_sf"/>
</dbReference>
<dbReference type="InterPro" id="IPR013655">
    <property type="entry name" value="PAS_fold_3"/>
</dbReference>
<dbReference type="PROSITE" id="PS50112">
    <property type="entry name" value="PAS"/>
    <property type="match status" value="1"/>
</dbReference>
<dbReference type="GO" id="GO:0004888">
    <property type="term" value="F:transmembrane signaling receptor activity"/>
    <property type="evidence" value="ECO:0007669"/>
    <property type="project" value="InterPro"/>
</dbReference>
<name>A0A5C7VMV4_9PROT</name>
<dbReference type="PROSITE" id="PS50111">
    <property type="entry name" value="CHEMOTAXIS_TRANSDUC_2"/>
    <property type="match status" value="1"/>
</dbReference>
<dbReference type="SUPFAM" id="SSF58104">
    <property type="entry name" value="Methyl-accepting chemotaxis protein (MCP) signaling domain"/>
    <property type="match status" value="1"/>
</dbReference>
<dbReference type="GO" id="GO:0005886">
    <property type="term" value="C:plasma membrane"/>
    <property type="evidence" value="ECO:0007669"/>
    <property type="project" value="TreeGrafter"/>
</dbReference>
<keyword evidence="5" id="KW-0472">Membrane</keyword>
<dbReference type="AlphaFoldDB" id="A0A5C7VMV4"/>
<dbReference type="Pfam" id="PF00015">
    <property type="entry name" value="MCPsignal"/>
    <property type="match status" value="1"/>
</dbReference>
<evidence type="ECO:0000256" key="5">
    <source>
        <dbReference type="SAM" id="Phobius"/>
    </source>
</evidence>
<evidence type="ECO:0000256" key="3">
    <source>
        <dbReference type="ARBA" id="ARBA00029447"/>
    </source>
</evidence>
<dbReference type="Proteomes" id="UP000321055">
    <property type="component" value="Unassembled WGS sequence"/>
</dbReference>
<accession>A0A5C7VMV4</accession>
<evidence type="ECO:0000259" key="8">
    <source>
        <dbReference type="PROSITE" id="PS50192"/>
    </source>
</evidence>
<dbReference type="CDD" id="cd00130">
    <property type="entry name" value="PAS"/>
    <property type="match status" value="1"/>
</dbReference>
<evidence type="ECO:0000259" key="9">
    <source>
        <dbReference type="PROSITE" id="PS50885"/>
    </source>
</evidence>
<dbReference type="CDD" id="cd11386">
    <property type="entry name" value="MCP_signal"/>
    <property type="match status" value="1"/>
</dbReference>
<evidence type="ECO:0000256" key="1">
    <source>
        <dbReference type="ARBA" id="ARBA00004370"/>
    </source>
</evidence>
<evidence type="ECO:0000259" key="7">
    <source>
        <dbReference type="PROSITE" id="PS50112"/>
    </source>
</evidence>
<dbReference type="InterPro" id="IPR004089">
    <property type="entry name" value="MCPsignal_dom"/>
</dbReference>
<reference evidence="10 11" key="1">
    <citation type="submission" date="2018-09" db="EMBL/GenBank/DDBJ databases">
        <title>Metagenome Assembled Genomes from an Advanced Water Purification Facility.</title>
        <authorList>
            <person name="Stamps B.W."/>
            <person name="Spear J.R."/>
        </authorList>
    </citation>
    <scope>NUCLEOTIDE SEQUENCE [LARGE SCALE GENOMIC DNA]</scope>
    <source>
        <strain evidence="10">Bin_54_1</strain>
    </source>
</reference>
<dbReference type="InterPro" id="IPR051310">
    <property type="entry name" value="MCP_chemotaxis"/>
</dbReference>
<organism evidence="10 11">
    <name type="scientific">Nitrosomonas oligotropha</name>
    <dbReference type="NCBI Taxonomy" id="42354"/>
    <lineage>
        <taxon>Bacteria</taxon>
        <taxon>Pseudomonadati</taxon>
        <taxon>Pseudomonadota</taxon>
        <taxon>Betaproteobacteria</taxon>
        <taxon>Nitrosomonadales</taxon>
        <taxon>Nitrosomonadaceae</taxon>
        <taxon>Nitrosomonas</taxon>
    </lineage>
</organism>
<feature type="domain" description="Methyl-accepting transducer" evidence="6">
    <location>
        <begin position="262"/>
        <end position="491"/>
    </location>
</feature>
<dbReference type="InterPro" id="IPR000014">
    <property type="entry name" value="PAS"/>
</dbReference>
<evidence type="ECO:0000313" key="10">
    <source>
        <dbReference type="EMBL" id="TXI27026.1"/>
    </source>
</evidence>
<comment type="similarity">
    <text evidence="3">Belongs to the methyl-accepting chemotaxis (MCP) protein family.</text>
</comment>
<dbReference type="SUPFAM" id="SSF55785">
    <property type="entry name" value="PYP-like sensor domain (PAS domain)"/>
    <property type="match status" value="1"/>
</dbReference>
<dbReference type="Gene3D" id="3.30.450.20">
    <property type="entry name" value="PAS domain"/>
    <property type="match status" value="1"/>
</dbReference>
<dbReference type="PROSITE" id="PS50192">
    <property type="entry name" value="T_SNARE"/>
    <property type="match status" value="1"/>
</dbReference>
<dbReference type="Gene3D" id="1.10.287.950">
    <property type="entry name" value="Methyl-accepting chemotaxis protein"/>
    <property type="match status" value="1"/>
</dbReference>
<dbReference type="GO" id="GO:0007165">
    <property type="term" value="P:signal transduction"/>
    <property type="evidence" value="ECO:0007669"/>
    <property type="project" value="UniProtKB-KW"/>
</dbReference>
<dbReference type="FunFam" id="1.10.287.950:FF:000001">
    <property type="entry name" value="Methyl-accepting chemotaxis sensory transducer"/>
    <property type="match status" value="1"/>
</dbReference>
<dbReference type="SMART" id="SM00283">
    <property type="entry name" value="MA"/>
    <property type="match status" value="1"/>
</dbReference>
<keyword evidence="2" id="KW-0488">Methylation</keyword>
<evidence type="ECO:0000256" key="4">
    <source>
        <dbReference type="PROSITE-ProRule" id="PRU00284"/>
    </source>
</evidence>
<protein>
    <submittedName>
        <fullName evidence="10">PAS domain-containing methyl-accepting chemotaxis protein</fullName>
    </submittedName>
</protein>
<dbReference type="PRINTS" id="PR00260">
    <property type="entry name" value="CHEMTRNSDUCR"/>
</dbReference>
<keyword evidence="4" id="KW-0807">Transducer</keyword>
<sequence>MRMNEPVTQRDMGMNNETEIISTTNLKGILTSANDDFIRMSGFTWDELNGKNHNIIRHPDMPPEAYANLWETLKGGKPWMGIVKNRNKCGDHYWVDAFASAQYEDGQVIGYQSVRVKPKQEWVDRAEALYARIMSKKTDSDKRHSTLSSVKLTRFPLSFTTRVGLSVSSLFIILFTILAAAGQIAWIPALVGAITGAGVGYATVYILLSGLRKMAARSEKIANDALTRYIYTGRTDEIGQIEYAMIFMNAKLRTAIGRVKESSSVLDHTASEIATGNMYLSERTENQASSLEETASSMEEITSTVQQNADNARQANQLVHDSQRYAEKSGAVVTSAMHAMAEIHDSSKEIAEIINVIDSIAFQTNLLALNAAVEAARAGEQGRGFAVVANEVRNLAGRSADSAKQIKILINDSVAKVEKGTSLVNESGEALRMITESVKKVSDIVAEISESCQEQANGIEQINQAVSQIDETTQQNAALVEESAAASEAMSQKVKLLAGLAYQFKQENAH</sequence>
<gene>
    <name evidence="10" type="ORF">E6Q60_10900</name>
</gene>
<evidence type="ECO:0000256" key="2">
    <source>
        <dbReference type="ARBA" id="ARBA00022481"/>
    </source>
</evidence>
<comment type="subcellular location">
    <subcellularLocation>
        <location evidence="1">Membrane</location>
    </subcellularLocation>
</comment>
<evidence type="ECO:0000259" key="6">
    <source>
        <dbReference type="PROSITE" id="PS50111"/>
    </source>
</evidence>
<proteinExistence type="inferred from homology"/>